<sequence>MSLYEAKIVENTPDRLVVEVAFGEPATNDKIVPAAVSVVEKLQLTGGPMILFSGPMSLPVAFAVAHIVAHRYGVVGIHDPKLRAYVVAISHDPAHTVGSLLSL</sequence>
<dbReference type="Proteomes" id="UP001202961">
    <property type="component" value="Unassembled WGS sequence"/>
</dbReference>
<organism evidence="1 2">
    <name type="scientific">Aporhodopirellula aestuarii</name>
    <dbReference type="NCBI Taxonomy" id="2950107"/>
    <lineage>
        <taxon>Bacteria</taxon>
        <taxon>Pseudomonadati</taxon>
        <taxon>Planctomycetota</taxon>
        <taxon>Planctomycetia</taxon>
        <taxon>Pirellulales</taxon>
        <taxon>Pirellulaceae</taxon>
        <taxon>Aporhodopirellula</taxon>
    </lineage>
</organism>
<dbReference type="RefSeq" id="WP_250931873.1">
    <property type="nucleotide sequence ID" value="NZ_JAMQBK010000077.1"/>
</dbReference>
<evidence type="ECO:0008006" key="3">
    <source>
        <dbReference type="Google" id="ProtNLM"/>
    </source>
</evidence>
<dbReference type="EMBL" id="JAMQBK010000077">
    <property type="protein sequence ID" value="MCM2373997.1"/>
    <property type="molecule type" value="Genomic_DNA"/>
</dbReference>
<proteinExistence type="predicted"/>
<accession>A0ABT0UB09</accession>
<name>A0ABT0UB09_9BACT</name>
<protein>
    <recommendedName>
        <fullName evidence="3">CRISPR-associated protein Csx3</fullName>
    </recommendedName>
</protein>
<comment type="caution">
    <text evidence="1">The sequence shown here is derived from an EMBL/GenBank/DDBJ whole genome shotgun (WGS) entry which is preliminary data.</text>
</comment>
<keyword evidence="2" id="KW-1185">Reference proteome</keyword>
<evidence type="ECO:0000313" key="2">
    <source>
        <dbReference type="Proteomes" id="UP001202961"/>
    </source>
</evidence>
<evidence type="ECO:0000313" key="1">
    <source>
        <dbReference type="EMBL" id="MCM2373997.1"/>
    </source>
</evidence>
<reference evidence="1 2" key="1">
    <citation type="journal article" date="2022" name="Syst. Appl. Microbiol.">
        <title>Rhodopirellula aestuarii sp. nov., a novel member of the genus Rhodopirellula isolated from brackish sediments collected in the Tagus River estuary, Portugal.</title>
        <authorList>
            <person name="Vitorino I.R."/>
            <person name="Klimek D."/>
            <person name="Calusinska M."/>
            <person name="Lobo-da-Cunha A."/>
            <person name="Vasconcelos V."/>
            <person name="Lage O.M."/>
        </authorList>
    </citation>
    <scope>NUCLEOTIDE SEQUENCE [LARGE SCALE GENOMIC DNA]</scope>
    <source>
        <strain evidence="1 2">ICT_H3.1</strain>
    </source>
</reference>
<gene>
    <name evidence="1" type="ORF">NB063_25560</name>
</gene>